<dbReference type="UniPathway" id="UPA00060"/>
<sequence length="361" mass="37947">MVKTAVIGAGILGLATALRLQCAGHDVTVFDPAPVSGASYAAAGMLAPVAEVQFGQDGLLPIMQKALDEYPEFLDLLGVPHEAVGYETAGTLLVAADPGDREHLERMERAYGERGLAFEHLPGSRLARLEPALAPGLSAGAEIPGDLRIDPRRFTNAMLEALGPEALVRQRVTRLEGAAVETADGVLHSFDTTVVAAGMEIADIAGLPEDAALSLRPVYGDVIRVRVPESRLRFGPLLSRTVRAVVTGRSVYVVPRASGEIVIGASVREDRPDTDLGSVADLLADAITVVPGLRDCDLIDVTTRARPTTEDDMPVVTRTQVSGTSAVVVAGGLSRHGILLTPYVSRLAAQAADTHPEGRIP</sequence>
<evidence type="ECO:0000256" key="2">
    <source>
        <dbReference type="ARBA" id="ARBA00022977"/>
    </source>
</evidence>
<dbReference type="EMBL" id="PKGO01000005">
    <property type="protein sequence ID" value="PKY70278.1"/>
    <property type="molecule type" value="Genomic_DNA"/>
</dbReference>
<proteinExistence type="predicted"/>
<dbReference type="InterPro" id="IPR036188">
    <property type="entry name" value="FAD/NAD-bd_sf"/>
</dbReference>
<dbReference type="Pfam" id="PF01266">
    <property type="entry name" value="DAO"/>
    <property type="match status" value="1"/>
</dbReference>
<dbReference type="SUPFAM" id="SSF51905">
    <property type="entry name" value="FAD/NAD(P)-binding domain"/>
    <property type="match status" value="1"/>
</dbReference>
<gene>
    <name evidence="7" type="primary">thiO</name>
    <name evidence="7" type="ORF">CYJ40_06000</name>
</gene>
<evidence type="ECO:0000313" key="7">
    <source>
        <dbReference type="EMBL" id="PKY70278.1"/>
    </source>
</evidence>
<dbReference type="GO" id="GO:0005737">
    <property type="term" value="C:cytoplasm"/>
    <property type="evidence" value="ECO:0007669"/>
    <property type="project" value="TreeGrafter"/>
</dbReference>
<organism evidence="7 8">
    <name type="scientific">Brevibacterium ravenspurgense</name>
    <dbReference type="NCBI Taxonomy" id="479117"/>
    <lineage>
        <taxon>Bacteria</taxon>
        <taxon>Bacillati</taxon>
        <taxon>Actinomycetota</taxon>
        <taxon>Actinomycetes</taxon>
        <taxon>Micrococcales</taxon>
        <taxon>Brevibacteriaceae</taxon>
        <taxon>Brevibacterium</taxon>
    </lineage>
</organism>
<dbReference type="InterPro" id="IPR012727">
    <property type="entry name" value="Gly_oxidase_ThiO"/>
</dbReference>
<dbReference type="NCBIfam" id="TIGR02352">
    <property type="entry name" value="thiamin_ThiO"/>
    <property type="match status" value="1"/>
</dbReference>
<comment type="pathway">
    <text evidence="1">Cofactor biosynthesis; thiamine diphosphate biosynthesis.</text>
</comment>
<dbReference type="GO" id="GO:0009229">
    <property type="term" value="P:thiamine diphosphate biosynthetic process"/>
    <property type="evidence" value="ECO:0007669"/>
    <property type="project" value="UniProtKB-UniPathway"/>
</dbReference>
<protein>
    <recommendedName>
        <fullName evidence="5">glycine oxidase</fullName>
        <ecNumber evidence="5">1.4.3.19</ecNumber>
    </recommendedName>
</protein>
<dbReference type="AlphaFoldDB" id="A0A2I1IGM2"/>
<evidence type="ECO:0000259" key="6">
    <source>
        <dbReference type="Pfam" id="PF01266"/>
    </source>
</evidence>
<feature type="domain" description="FAD dependent oxidoreductase" evidence="6">
    <location>
        <begin position="4"/>
        <end position="350"/>
    </location>
</feature>
<evidence type="ECO:0000256" key="3">
    <source>
        <dbReference type="ARBA" id="ARBA00023002"/>
    </source>
</evidence>
<dbReference type="Gene3D" id="3.50.50.60">
    <property type="entry name" value="FAD/NAD(P)-binding domain"/>
    <property type="match status" value="1"/>
</dbReference>
<evidence type="ECO:0000313" key="8">
    <source>
        <dbReference type="Proteomes" id="UP000242755"/>
    </source>
</evidence>
<dbReference type="PANTHER" id="PTHR13847">
    <property type="entry name" value="SARCOSINE DEHYDROGENASE-RELATED"/>
    <property type="match status" value="1"/>
</dbReference>
<name>A0A2I1IGM2_9MICO</name>
<evidence type="ECO:0000256" key="5">
    <source>
        <dbReference type="ARBA" id="ARBA00050018"/>
    </source>
</evidence>
<keyword evidence="2" id="KW-0784">Thiamine biosynthesis</keyword>
<evidence type="ECO:0000256" key="4">
    <source>
        <dbReference type="ARBA" id="ARBA00049872"/>
    </source>
</evidence>
<dbReference type="EC" id="1.4.3.19" evidence="5"/>
<accession>A0A2I1IGM2</accession>
<comment type="catalytic activity">
    <reaction evidence="4">
        <text>glycine + O2 + H2O = glyoxylate + H2O2 + NH4(+)</text>
        <dbReference type="Rhea" id="RHEA:11532"/>
        <dbReference type="ChEBI" id="CHEBI:15377"/>
        <dbReference type="ChEBI" id="CHEBI:15379"/>
        <dbReference type="ChEBI" id="CHEBI:16240"/>
        <dbReference type="ChEBI" id="CHEBI:28938"/>
        <dbReference type="ChEBI" id="CHEBI:36655"/>
        <dbReference type="ChEBI" id="CHEBI:57305"/>
        <dbReference type="EC" id="1.4.3.19"/>
    </reaction>
</comment>
<dbReference type="InterPro" id="IPR006076">
    <property type="entry name" value="FAD-dep_OxRdtase"/>
</dbReference>
<dbReference type="STRING" id="1176165.GCA_001584405_00461"/>
<evidence type="ECO:0000256" key="1">
    <source>
        <dbReference type="ARBA" id="ARBA00004948"/>
    </source>
</evidence>
<dbReference type="GO" id="GO:0043799">
    <property type="term" value="F:glycine oxidase activity"/>
    <property type="evidence" value="ECO:0007669"/>
    <property type="project" value="UniProtKB-EC"/>
</dbReference>
<keyword evidence="3" id="KW-0560">Oxidoreductase</keyword>
<comment type="caution">
    <text evidence="7">The sequence shown here is derived from an EMBL/GenBank/DDBJ whole genome shotgun (WGS) entry which is preliminary data.</text>
</comment>
<dbReference type="Gene3D" id="3.30.9.10">
    <property type="entry name" value="D-Amino Acid Oxidase, subunit A, domain 2"/>
    <property type="match status" value="1"/>
</dbReference>
<dbReference type="GO" id="GO:0050660">
    <property type="term" value="F:flavin adenine dinucleotide binding"/>
    <property type="evidence" value="ECO:0007669"/>
    <property type="project" value="InterPro"/>
</dbReference>
<dbReference type="RefSeq" id="WP_101672390.1">
    <property type="nucleotide sequence ID" value="NZ_PKGO01000005.1"/>
</dbReference>
<dbReference type="PANTHER" id="PTHR13847:SF289">
    <property type="entry name" value="GLYCINE OXIDASE"/>
    <property type="match status" value="1"/>
</dbReference>
<dbReference type="SUPFAM" id="SSF54373">
    <property type="entry name" value="FAD-linked reductases, C-terminal domain"/>
    <property type="match status" value="1"/>
</dbReference>
<dbReference type="Proteomes" id="UP000242755">
    <property type="component" value="Unassembled WGS sequence"/>
</dbReference>
<dbReference type="GO" id="GO:0009228">
    <property type="term" value="P:thiamine biosynthetic process"/>
    <property type="evidence" value="ECO:0007669"/>
    <property type="project" value="UniProtKB-KW"/>
</dbReference>
<reference evidence="7 8" key="1">
    <citation type="submission" date="2017-12" db="EMBL/GenBank/DDBJ databases">
        <title>Phylogenetic diversity of female urinary microbiome.</title>
        <authorList>
            <person name="Thomas-White K."/>
            <person name="Wolfe A.J."/>
        </authorList>
    </citation>
    <scope>NUCLEOTIDE SEQUENCE [LARGE SCALE GENOMIC DNA]</scope>
    <source>
        <strain evidence="7 8">UMB0426</strain>
    </source>
</reference>